<accession>A0A4P9YNC8</accession>
<organism evidence="2 3">
    <name type="scientific">Rozella allomycis (strain CSF55)</name>
    <dbReference type="NCBI Taxonomy" id="988480"/>
    <lineage>
        <taxon>Eukaryota</taxon>
        <taxon>Fungi</taxon>
        <taxon>Fungi incertae sedis</taxon>
        <taxon>Cryptomycota</taxon>
        <taxon>Cryptomycota incertae sedis</taxon>
        <taxon>Rozella</taxon>
    </lineage>
</organism>
<dbReference type="EMBL" id="ML004975">
    <property type="protein sequence ID" value="RKP21226.1"/>
    <property type="molecule type" value="Genomic_DNA"/>
</dbReference>
<evidence type="ECO:0000256" key="1">
    <source>
        <dbReference type="SAM" id="Coils"/>
    </source>
</evidence>
<keyword evidence="1" id="KW-0175">Coiled coil</keyword>
<name>A0A4P9YNC8_ROZAC</name>
<evidence type="ECO:0000313" key="3">
    <source>
        <dbReference type="Proteomes" id="UP000281549"/>
    </source>
</evidence>
<sequence>MSMNLQMKYSMFNALDASSARNDLSSSMWLDVVTFHPLGSSAALRLLPMQTRIYRFEKLQSMQSEFDNAPQYYANKLITEAGLDDVNFMVPIFMNYNPNFNNYLQQIEDLKTLISNVKSRIEKIKKIKEEMKSNVFLVKDYEFKDKIFSYIDNMRLTEDGKKRFIEKISNFNVVYMCAQQVEDKEMEFIESLIFDQISAP</sequence>
<dbReference type="AlphaFoldDB" id="A0A4P9YNC8"/>
<reference evidence="3" key="1">
    <citation type="journal article" date="2018" name="Nat. Microbiol.">
        <title>Leveraging single-cell genomics to expand the fungal tree of life.</title>
        <authorList>
            <person name="Ahrendt S.R."/>
            <person name="Quandt C.A."/>
            <person name="Ciobanu D."/>
            <person name="Clum A."/>
            <person name="Salamov A."/>
            <person name="Andreopoulos B."/>
            <person name="Cheng J.F."/>
            <person name="Woyke T."/>
            <person name="Pelin A."/>
            <person name="Henrissat B."/>
            <person name="Reynolds N.K."/>
            <person name="Benny G.L."/>
            <person name="Smith M.E."/>
            <person name="James T.Y."/>
            <person name="Grigoriev I.V."/>
        </authorList>
    </citation>
    <scope>NUCLEOTIDE SEQUENCE [LARGE SCALE GENOMIC DNA]</scope>
    <source>
        <strain evidence="3">CSF55</strain>
    </source>
</reference>
<feature type="coiled-coil region" evidence="1">
    <location>
        <begin position="100"/>
        <end position="134"/>
    </location>
</feature>
<protein>
    <submittedName>
        <fullName evidence="2">Uncharacterized protein</fullName>
    </submittedName>
</protein>
<gene>
    <name evidence="2" type="ORF">ROZALSC1DRAFT_20701</name>
</gene>
<evidence type="ECO:0000313" key="2">
    <source>
        <dbReference type="EMBL" id="RKP21226.1"/>
    </source>
</evidence>
<dbReference type="Proteomes" id="UP000281549">
    <property type="component" value="Unassembled WGS sequence"/>
</dbReference>
<proteinExistence type="predicted"/>